<sequence>MTRNLVFVLPDTLAVEALQKMVQGCTKYQSSLLLSKPFKKWSKVIASHDIEKCLYDAIAHIERAAEKGKAIAAAIEGVEKFQVNVRRIFRASSKMML</sequence>
<dbReference type="AlphaFoldDB" id="A0A2U1LUC6"/>
<evidence type="ECO:0000313" key="2">
    <source>
        <dbReference type="Proteomes" id="UP000245207"/>
    </source>
</evidence>
<evidence type="ECO:0000313" key="1">
    <source>
        <dbReference type="EMBL" id="PWA52602.1"/>
    </source>
</evidence>
<dbReference type="EMBL" id="PKPP01007723">
    <property type="protein sequence ID" value="PWA52602.1"/>
    <property type="molecule type" value="Genomic_DNA"/>
</dbReference>
<name>A0A2U1LUC6_ARTAN</name>
<dbReference type="OrthoDB" id="1725994at2759"/>
<dbReference type="Proteomes" id="UP000245207">
    <property type="component" value="Unassembled WGS sequence"/>
</dbReference>
<reference evidence="1 2" key="1">
    <citation type="journal article" date="2018" name="Mol. Plant">
        <title>The genome of Artemisia annua provides insight into the evolution of Asteraceae family and artemisinin biosynthesis.</title>
        <authorList>
            <person name="Shen Q."/>
            <person name="Zhang L."/>
            <person name="Liao Z."/>
            <person name="Wang S."/>
            <person name="Yan T."/>
            <person name="Shi P."/>
            <person name="Liu M."/>
            <person name="Fu X."/>
            <person name="Pan Q."/>
            <person name="Wang Y."/>
            <person name="Lv Z."/>
            <person name="Lu X."/>
            <person name="Zhang F."/>
            <person name="Jiang W."/>
            <person name="Ma Y."/>
            <person name="Chen M."/>
            <person name="Hao X."/>
            <person name="Li L."/>
            <person name="Tang Y."/>
            <person name="Lv G."/>
            <person name="Zhou Y."/>
            <person name="Sun X."/>
            <person name="Brodelius P.E."/>
            <person name="Rose J.K.C."/>
            <person name="Tang K."/>
        </authorList>
    </citation>
    <scope>NUCLEOTIDE SEQUENCE [LARGE SCALE GENOMIC DNA]</scope>
    <source>
        <strain evidence="2">cv. Huhao1</strain>
        <tissue evidence="1">Leaf</tissue>
    </source>
</reference>
<protein>
    <submittedName>
        <fullName evidence="1">CBS domain-containing protein CBSCBSPB1</fullName>
    </submittedName>
</protein>
<keyword evidence="2" id="KW-1185">Reference proteome</keyword>
<organism evidence="1 2">
    <name type="scientific">Artemisia annua</name>
    <name type="common">Sweet wormwood</name>
    <dbReference type="NCBI Taxonomy" id="35608"/>
    <lineage>
        <taxon>Eukaryota</taxon>
        <taxon>Viridiplantae</taxon>
        <taxon>Streptophyta</taxon>
        <taxon>Embryophyta</taxon>
        <taxon>Tracheophyta</taxon>
        <taxon>Spermatophyta</taxon>
        <taxon>Magnoliopsida</taxon>
        <taxon>eudicotyledons</taxon>
        <taxon>Gunneridae</taxon>
        <taxon>Pentapetalae</taxon>
        <taxon>asterids</taxon>
        <taxon>campanulids</taxon>
        <taxon>Asterales</taxon>
        <taxon>Asteraceae</taxon>
        <taxon>Asteroideae</taxon>
        <taxon>Anthemideae</taxon>
        <taxon>Artemisiinae</taxon>
        <taxon>Artemisia</taxon>
    </lineage>
</organism>
<accession>A0A2U1LUC6</accession>
<proteinExistence type="predicted"/>
<dbReference type="STRING" id="35608.A0A2U1LUC6"/>
<comment type="caution">
    <text evidence="1">The sequence shown here is derived from an EMBL/GenBank/DDBJ whole genome shotgun (WGS) entry which is preliminary data.</text>
</comment>
<gene>
    <name evidence="1" type="ORF">CTI12_AA453140</name>
</gene>